<reference evidence="9" key="2">
    <citation type="submission" date="2009-11" db="EMBL/GenBank/DDBJ databases">
        <title>The Genome Sequence of Allomyces macrogynus strain ATCC 38327.</title>
        <authorList>
            <consortium name="The Broad Institute Genome Sequencing Platform"/>
            <person name="Russ C."/>
            <person name="Cuomo C."/>
            <person name="Shea T."/>
            <person name="Young S.K."/>
            <person name="Zeng Q."/>
            <person name="Koehrsen M."/>
            <person name="Haas B."/>
            <person name="Borodovsky M."/>
            <person name="Guigo R."/>
            <person name="Alvarado L."/>
            <person name="Berlin A."/>
            <person name="Borenstein D."/>
            <person name="Chen Z."/>
            <person name="Engels R."/>
            <person name="Freedman E."/>
            <person name="Gellesch M."/>
            <person name="Goldberg J."/>
            <person name="Griggs A."/>
            <person name="Gujja S."/>
            <person name="Heiman D."/>
            <person name="Hepburn T."/>
            <person name="Howarth C."/>
            <person name="Jen D."/>
            <person name="Larson L."/>
            <person name="Lewis B."/>
            <person name="Mehta T."/>
            <person name="Park D."/>
            <person name="Pearson M."/>
            <person name="Roberts A."/>
            <person name="Saif S."/>
            <person name="Shenoy N."/>
            <person name="Sisk P."/>
            <person name="Stolte C."/>
            <person name="Sykes S."/>
            <person name="Walk T."/>
            <person name="White J."/>
            <person name="Yandava C."/>
            <person name="Burger G."/>
            <person name="Gray M.W."/>
            <person name="Holland P.W.H."/>
            <person name="King N."/>
            <person name="Lang F.B.F."/>
            <person name="Roger A.J."/>
            <person name="Ruiz-Trillo I."/>
            <person name="Lander E."/>
            <person name="Nusbaum C."/>
        </authorList>
    </citation>
    <scope>NUCLEOTIDE SEQUENCE [LARGE SCALE GENOMIC DNA]</scope>
    <source>
        <strain evidence="9">ATCC 38327</strain>
    </source>
</reference>
<evidence type="ECO:0000313" key="8">
    <source>
        <dbReference type="EMBL" id="KNE54627.1"/>
    </source>
</evidence>
<feature type="repeat" description="WD" evidence="6">
    <location>
        <begin position="100"/>
        <end position="140"/>
    </location>
</feature>
<comment type="similarity">
    <text evidence="1">Belongs to the WD repeat WDR55 family.</text>
</comment>
<dbReference type="PROSITE" id="PS50082">
    <property type="entry name" value="WD_REPEATS_2"/>
    <property type="match status" value="4"/>
</dbReference>
<feature type="compositionally biased region" description="Acidic residues" evidence="7">
    <location>
        <begin position="375"/>
        <end position="389"/>
    </location>
</feature>
<proteinExistence type="inferred from homology"/>
<dbReference type="InterPro" id="IPR019775">
    <property type="entry name" value="WD40_repeat_CS"/>
</dbReference>
<evidence type="ECO:0000256" key="1">
    <source>
        <dbReference type="ARBA" id="ARBA00007625"/>
    </source>
</evidence>
<dbReference type="STRING" id="578462.A0A0L0RW54"/>
<feature type="repeat" description="WD" evidence="6">
    <location>
        <begin position="141"/>
        <end position="182"/>
    </location>
</feature>
<dbReference type="PROSITE" id="PS00678">
    <property type="entry name" value="WD_REPEATS_1"/>
    <property type="match status" value="1"/>
</dbReference>
<feature type="compositionally biased region" description="Acidic residues" evidence="7">
    <location>
        <begin position="337"/>
        <end position="367"/>
    </location>
</feature>
<dbReference type="Pfam" id="PF24796">
    <property type="entry name" value="WDR55"/>
    <property type="match status" value="1"/>
</dbReference>
<keyword evidence="2 6" id="KW-0853">WD repeat</keyword>
<dbReference type="SUPFAM" id="SSF50978">
    <property type="entry name" value="WD40 repeat-like"/>
    <property type="match status" value="1"/>
</dbReference>
<gene>
    <name evidence="8" type="ORF">AMAG_00590</name>
</gene>
<dbReference type="PANTHER" id="PTHR44019">
    <property type="entry name" value="WD REPEAT-CONTAINING PROTEIN 55"/>
    <property type="match status" value="1"/>
</dbReference>
<dbReference type="InterPro" id="IPR001680">
    <property type="entry name" value="WD40_rpt"/>
</dbReference>
<dbReference type="OMA" id="QAIHPTE"/>
<sequence length="448" mass="48654">MEPLQLGPAPAPITLKDTVPLSVDLHPSADLLAAGLITGQVNCYSYTDTTSKRLFASKHHKDSVRCVKFSNDGAHLYSCSTDKSIQVMDTETKQVFLKKAKAHDDGINTLLPLNETLVASGDENGVVRVWDLRAKNIVQEWHEHEDLVTDLHFVPHKKTIVSTGADGYLSVYDLRKKDVVARSDQMEVEMLCVAPVRNGKRLVVGNSDGSLSIWSWGWWGDFKDRFPGHPASVDTVVAISDDMVVTGCADGLVRVLSIHPNKLLGVLGAHDEFPIESLAQSHDKRFLVSCSHDHTIRFWNASILHDSGSDDDEPEGQEEEADLPGGDGSGSDGWESASDDEDADADSNADGSDNDEEDADSDAEAEIDPSRAAALDDDPFAETADDDLALGEAPVPDSADAPASGNESDSSSSDEEPDDQKKRKKKKGILKRSFEVKKPKKDTFYSGL</sequence>
<protein>
    <recommendedName>
        <fullName evidence="4">WD repeat-containing protein JIP5</fullName>
    </recommendedName>
    <alternativeName>
        <fullName evidence="5">WD repeat-containing protein jip5</fullName>
    </alternativeName>
</protein>
<evidence type="ECO:0000313" key="9">
    <source>
        <dbReference type="Proteomes" id="UP000054350"/>
    </source>
</evidence>
<feature type="compositionally biased region" description="Acidic residues" evidence="7">
    <location>
        <begin position="309"/>
        <end position="322"/>
    </location>
</feature>
<evidence type="ECO:0000256" key="6">
    <source>
        <dbReference type="PROSITE-ProRule" id="PRU00221"/>
    </source>
</evidence>
<keyword evidence="3" id="KW-0677">Repeat</keyword>
<feature type="region of interest" description="Disordered" evidence="7">
    <location>
        <begin position="305"/>
        <end position="434"/>
    </location>
</feature>
<dbReference type="InterPro" id="IPR036322">
    <property type="entry name" value="WD40_repeat_dom_sf"/>
</dbReference>
<dbReference type="PANTHER" id="PTHR44019:SF20">
    <property type="entry name" value="WD REPEAT-CONTAINING PROTEIN 55"/>
    <property type="match status" value="1"/>
</dbReference>
<feature type="repeat" description="WD" evidence="6">
    <location>
        <begin position="57"/>
        <end position="98"/>
    </location>
</feature>
<reference evidence="8 9" key="1">
    <citation type="submission" date="2009-11" db="EMBL/GenBank/DDBJ databases">
        <title>Annotation of Allomyces macrogynus ATCC 38327.</title>
        <authorList>
            <consortium name="The Broad Institute Genome Sequencing Platform"/>
            <person name="Russ C."/>
            <person name="Cuomo C."/>
            <person name="Burger G."/>
            <person name="Gray M.W."/>
            <person name="Holland P.W.H."/>
            <person name="King N."/>
            <person name="Lang F.B.F."/>
            <person name="Roger A.J."/>
            <person name="Ruiz-Trillo I."/>
            <person name="Young S.K."/>
            <person name="Zeng Q."/>
            <person name="Gargeya S."/>
            <person name="Fitzgerald M."/>
            <person name="Haas B."/>
            <person name="Abouelleil A."/>
            <person name="Alvarado L."/>
            <person name="Arachchi H.M."/>
            <person name="Berlin A."/>
            <person name="Chapman S.B."/>
            <person name="Gearin G."/>
            <person name="Goldberg J."/>
            <person name="Griggs A."/>
            <person name="Gujja S."/>
            <person name="Hansen M."/>
            <person name="Heiman D."/>
            <person name="Howarth C."/>
            <person name="Larimer J."/>
            <person name="Lui A."/>
            <person name="MacDonald P.J.P."/>
            <person name="McCowen C."/>
            <person name="Montmayeur A."/>
            <person name="Murphy C."/>
            <person name="Neiman D."/>
            <person name="Pearson M."/>
            <person name="Priest M."/>
            <person name="Roberts A."/>
            <person name="Saif S."/>
            <person name="Shea T."/>
            <person name="Sisk P."/>
            <person name="Stolte C."/>
            <person name="Sykes S."/>
            <person name="Wortman J."/>
            <person name="Nusbaum C."/>
            <person name="Birren B."/>
        </authorList>
    </citation>
    <scope>NUCLEOTIDE SEQUENCE [LARGE SCALE GENOMIC DNA]</scope>
    <source>
        <strain evidence="8 9">ATCC 38327</strain>
    </source>
</reference>
<name>A0A0L0RW54_ALLM3</name>
<evidence type="ECO:0000256" key="4">
    <source>
        <dbReference type="ARBA" id="ARBA00039238"/>
    </source>
</evidence>
<organism evidence="8 9">
    <name type="scientific">Allomyces macrogynus (strain ATCC 38327)</name>
    <name type="common">Allomyces javanicus var. macrogynus</name>
    <dbReference type="NCBI Taxonomy" id="578462"/>
    <lineage>
        <taxon>Eukaryota</taxon>
        <taxon>Fungi</taxon>
        <taxon>Fungi incertae sedis</taxon>
        <taxon>Blastocladiomycota</taxon>
        <taxon>Blastocladiomycetes</taxon>
        <taxon>Blastocladiales</taxon>
        <taxon>Blastocladiaceae</taxon>
        <taxon>Allomyces</taxon>
    </lineage>
</organism>
<keyword evidence="9" id="KW-1185">Reference proteome</keyword>
<dbReference type="InterPro" id="IPR050505">
    <property type="entry name" value="WDR55/POC1"/>
</dbReference>
<evidence type="ECO:0000256" key="3">
    <source>
        <dbReference type="ARBA" id="ARBA00022737"/>
    </source>
</evidence>
<evidence type="ECO:0000256" key="2">
    <source>
        <dbReference type="ARBA" id="ARBA00022574"/>
    </source>
</evidence>
<dbReference type="CDD" id="cd00200">
    <property type="entry name" value="WD40"/>
    <property type="match status" value="1"/>
</dbReference>
<accession>A0A0L0RW54</accession>
<dbReference type="VEuPathDB" id="FungiDB:AMAG_00590"/>
<dbReference type="AlphaFoldDB" id="A0A0L0RW54"/>
<feature type="repeat" description="WD" evidence="6">
    <location>
        <begin position="275"/>
        <end position="300"/>
    </location>
</feature>
<dbReference type="EMBL" id="GG745328">
    <property type="protein sequence ID" value="KNE54627.1"/>
    <property type="molecule type" value="Genomic_DNA"/>
</dbReference>
<feature type="compositionally biased region" description="Low complexity" evidence="7">
    <location>
        <begin position="393"/>
        <end position="411"/>
    </location>
</feature>
<dbReference type="SMART" id="SM00320">
    <property type="entry name" value="WD40"/>
    <property type="match status" value="7"/>
</dbReference>
<evidence type="ECO:0000256" key="5">
    <source>
        <dbReference type="ARBA" id="ARBA00039514"/>
    </source>
</evidence>
<dbReference type="Gene3D" id="2.130.10.10">
    <property type="entry name" value="YVTN repeat-like/Quinoprotein amine dehydrogenase"/>
    <property type="match status" value="2"/>
</dbReference>
<dbReference type="eggNOG" id="KOG2444">
    <property type="taxonomic scope" value="Eukaryota"/>
</dbReference>
<dbReference type="OrthoDB" id="2288928at2759"/>
<evidence type="ECO:0000256" key="7">
    <source>
        <dbReference type="SAM" id="MobiDB-lite"/>
    </source>
</evidence>
<dbReference type="Proteomes" id="UP000054350">
    <property type="component" value="Unassembled WGS sequence"/>
</dbReference>
<dbReference type="InterPro" id="IPR015943">
    <property type="entry name" value="WD40/YVTN_repeat-like_dom_sf"/>
</dbReference>